<accession>A0A5N8XQV2</accession>
<dbReference type="AlphaFoldDB" id="A0A5N8XQV2"/>
<reference evidence="2 3" key="1">
    <citation type="submission" date="2019-07" db="EMBL/GenBank/DDBJ databases">
        <title>New species of Amycolatopsis and Streptomyces.</title>
        <authorList>
            <person name="Duangmal K."/>
            <person name="Teo W.F.A."/>
            <person name="Lipun K."/>
        </authorList>
    </citation>
    <scope>NUCLEOTIDE SEQUENCE [LARGE SCALE GENOMIC DNA]</scope>
    <source>
        <strain evidence="2 3">NBRC 106415</strain>
    </source>
</reference>
<comment type="caution">
    <text evidence="2">The sequence shown here is derived from an EMBL/GenBank/DDBJ whole genome shotgun (WGS) entry which is preliminary data.</text>
</comment>
<evidence type="ECO:0000313" key="2">
    <source>
        <dbReference type="EMBL" id="MPY61803.1"/>
    </source>
</evidence>
<evidence type="ECO:0000256" key="1">
    <source>
        <dbReference type="SAM" id="MobiDB-lite"/>
    </source>
</evidence>
<dbReference type="RefSeq" id="WP_152775205.1">
    <property type="nucleotide sequence ID" value="NZ_VJZC01000338.1"/>
</dbReference>
<dbReference type="EMBL" id="VJZC01000338">
    <property type="protein sequence ID" value="MPY61803.1"/>
    <property type="molecule type" value="Genomic_DNA"/>
</dbReference>
<organism evidence="2 3">
    <name type="scientific">Streptomyces spongiae</name>
    <dbReference type="NCBI Taxonomy" id="565072"/>
    <lineage>
        <taxon>Bacteria</taxon>
        <taxon>Bacillati</taxon>
        <taxon>Actinomycetota</taxon>
        <taxon>Actinomycetes</taxon>
        <taxon>Kitasatosporales</taxon>
        <taxon>Streptomycetaceae</taxon>
        <taxon>Streptomyces</taxon>
    </lineage>
</organism>
<name>A0A5N8XQV2_9ACTN</name>
<sequence length="92" mass="10112">MTDRATWLKALAGVRFGPGDAVEGRCPHCGREELHARYVADRESRLGYVLFWCEACVHGISVSRARAPEDAPIRPFGDPASTAGVPAFRRDE</sequence>
<dbReference type="Proteomes" id="UP000400924">
    <property type="component" value="Unassembled WGS sequence"/>
</dbReference>
<evidence type="ECO:0000313" key="3">
    <source>
        <dbReference type="Proteomes" id="UP000400924"/>
    </source>
</evidence>
<dbReference type="OrthoDB" id="2648199at2"/>
<feature type="region of interest" description="Disordered" evidence="1">
    <location>
        <begin position="71"/>
        <end position="92"/>
    </location>
</feature>
<gene>
    <name evidence="2" type="ORF">FNH08_33070</name>
</gene>
<keyword evidence="3" id="KW-1185">Reference proteome</keyword>
<protein>
    <submittedName>
        <fullName evidence="2">Uncharacterized protein</fullName>
    </submittedName>
</protein>
<proteinExistence type="predicted"/>